<dbReference type="GeneTree" id="ENSGT00520000055578"/>
<evidence type="ECO:0000313" key="13">
    <source>
        <dbReference type="Ensembl" id="ENSLLEP00000028347.1"/>
    </source>
</evidence>
<feature type="domain" description="HTH HARE-type" evidence="11">
    <location>
        <begin position="11"/>
        <end position="82"/>
    </location>
</feature>
<feature type="region of interest" description="Disordered" evidence="10">
    <location>
        <begin position="170"/>
        <end position="192"/>
    </location>
</feature>
<dbReference type="GO" id="GO:0003682">
    <property type="term" value="F:chromatin binding"/>
    <property type="evidence" value="ECO:0007669"/>
    <property type="project" value="TreeGrafter"/>
</dbReference>
<evidence type="ECO:0000256" key="9">
    <source>
        <dbReference type="ARBA" id="ARBA00023242"/>
    </source>
</evidence>
<keyword evidence="7" id="KW-0805">Transcription regulation</keyword>
<feature type="compositionally biased region" description="Basic and acidic residues" evidence="10">
    <location>
        <begin position="446"/>
        <end position="456"/>
    </location>
</feature>
<dbReference type="OrthoDB" id="9348951at2759"/>
<evidence type="ECO:0000259" key="12">
    <source>
        <dbReference type="PROSITE" id="PS51916"/>
    </source>
</evidence>
<dbReference type="PANTHER" id="PTHR13578">
    <property type="entry name" value="ADDITIONAL SEX COMBS LIKE PROTEIN ASXL"/>
    <property type="match status" value="1"/>
</dbReference>
<dbReference type="Pfam" id="PF05066">
    <property type="entry name" value="HARE-HTH"/>
    <property type="match status" value="1"/>
</dbReference>
<dbReference type="InterPro" id="IPR028020">
    <property type="entry name" value="ASX_DEUBAD_dom"/>
</dbReference>
<feature type="compositionally biased region" description="Basic and acidic residues" evidence="10">
    <location>
        <begin position="471"/>
        <end position="481"/>
    </location>
</feature>
<keyword evidence="3" id="KW-0678">Repressor</keyword>
<feature type="domain" description="DEUBAD" evidence="12">
    <location>
        <begin position="236"/>
        <end position="345"/>
    </location>
</feature>
<dbReference type="GO" id="GO:0045944">
    <property type="term" value="P:positive regulation of transcription by RNA polymerase II"/>
    <property type="evidence" value="ECO:0007669"/>
    <property type="project" value="TreeGrafter"/>
</dbReference>
<evidence type="ECO:0000256" key="7">
    <source>
        <dbReference type="ARBA" id="ARBA00023015"/>
    </source>
</evidence>
<feature type="compositionally biased region" description="Basic and acidic residues" evidence="10">
    <location>
        <begin position="394"/>
        <end position="409"/>
    </location>
</feature>
<keyword evidence="8" id="KW-0804">Transcription</keyword>
<evidence type="ECO:0000256" key="3">
    <source>
        <dbReference type="ARBA" id="ARBA00022491"/>
    </source>
</evidence>
<dbReference type="GO" id="GO:0042975">
    <property type="term" value="F:peroxisome proliferator activated receptor binding"/>
    <property type="evidence" value="ECO:0007669"/>
    <property type="project" value="TreeGrafter"/>
</dbReference>
<feature type="region of interest" description="Disordered" evidence="10">
    <location>
        <begin position="96"/>
        <end position="134"/>
    </location>
</feature>
<keyword evidence="6" id="KW-0862">Zinc</keyword>
<keyword evidence="14" id="KW-1185">Reference proteome</keyword>
<dbReference type="GO" id="GO:0009887">
    <property type="term" value="P:animal organ morphogenesis"/>
    <property type="evidence" value="ECO:0007669"/>
    <property type="project" value="TreeGrafter"/>
</dbReference>
<dbReference type="InterPro" id="IPR024811">
    <property type="entry name" value="ASX/ASX-like"/>
</dbReference>
<keyword evidence="9" id="KW-0539">Nucleus</keyword>
<evidence type="ECO:0000313" key="14">
    <source>
        <dbReference type="Proteomes" id="UP000694569"/>
    </source>
</evidence>
<dbReference type="InterPro" id="IPR044867">
    <property type="entry name" value="DEUBAD_dom"/>
</dbReference>
<reference evidence="13" key="1">
    <citation type="submission" date="2025-08" db="UniProtKB">
        <authorList>
            <consortium name="Ensembl"/>
        </authorList>
    </citation>
    <scope>IDENTIFICATION</scope>
</reference>
<dbReference type="Pfam" id="PF13919">
    <property type="entry name" value="ASXH"/>
    <property type="match status" value="1"/>
</dbReference>
<reference evidence="13" key="2">
    <citation type="submission" date="2025-09" db="UniProtKB">
        <authorList>
            <consortium name="Ensembl"/>
        </authorList>
    </citation>
    <scope>IDENTIFICATION</scope>
</reference>
<proteinExistence type="inferred from homology"/>
<dbReference type="Pfam" id="PF13922">
    <property type="entry name" value="PHD_3"/>
    <property type="match status" value="1"/>
</dbReference>
<feature type="compositionally biased region" description="Gly residues" evidence="10">
    <location>
        <begin position="562"/>
        <end position="571"/>
    </location>
</feature>
<evidence type="ECO:0000259" key="11">
    <source>
        <dbReference type="PROSITE" id="PS51913"/>
    </source>
</evidence>
<feature type="compositionally biased region" description="Polar residues" evidence="10">
    <location>
        <begin position="172"/>
        <end position="192"/>
    </location>
</feature>
<evidence type="ECO:0000256" key="10">
    <source>
        <dbReference type="SAM" id="MobiDB-lite"/>
    </source>
</evidence>
<dbReference type="AlphaFoldDB" id="A0A8C5PUV0"/>
<dbReference type="Proteomes" id="UP000694569">
    <property type="component" value="Unplaced"/>
</dbReference>
<evidence type="ECO:0000256" key="2">
    <source>
        <dbReference type="ARBA" id="ARBA00006391"/>
    </source>
</evidence>
<dbReference type="PROSITE" id="PS51916">
    <property type="entry name" value="DEUBAD"/>
    <property type="match status" value="1"/>
</dbReference>
<feature type="compositionally biased region" description="Low complexity" evidence="10">
    <location>
        <begin position="552"/>
        <end position="561"/>
    </location>
</feature>
<evidence type="ECO:0000256" key="1">
    <source>
        <dbReference type="ARBA" id="ARBA00004123"/>
    </source>
</evidence>
<evidence type="ECO:0000256" key="4">
    <source>
        <dbReference type="ARBA" id="ARBA00022723"/>
    </source>
</evidence>
<feature type="compositionally biased region" description="Basic and acidic residues" evidence="10">
    <location>
        <begin position="491"/>
        <end position="503"/>
    </location>
</feature>
<keyword evidence="4" id="KW-0479">Metal-binding</keyword>
<feature type="compositionally biased region" description="Polar residues" evidence="10">
    <location>
        <begin position="110"/>
        <end position="119"/>
    </location>
</feature>
<accession>A0A8C5PUV0</accession>
<feature type="compositionally biased region" description="Acidic residues" evidence="10">
    <location>
        <begin position="97"/>
        <end position="109"/>
    </location>
</feature>
<dbReference type="GO" id="GO:0008270">
    <property type="term" value="F:zinc ion binding"/>
    <property type="evidence" value="ECO:0007669"/>
    <property type="project" value="UniProtKB-KW"/>
</dbReference>
<evidence type="ECO:0000256" key="6">
    <source>
        <dbReference type="ARBA" id="ARBA00022833"/>
    </source>
</evidence>
<feature type="region of interest" description="Disordered" evidence="10">
    <location>
        <begin position="988"/>
        <end position="1014"/>
    </location>
</feature>
<comment type="similarity">
    <text evidence="2">Belongs to the Asx family.</text>
</comment>
<gene>
    <name evidence="13" type="primary">ASXL1</name>
</gene>
<name>A0A8C5PUV0_9ANUR</name>
<feature type="compositionally biased region" description="Basic residues" evidence="10">
    <location>
        <begin position="1004"/>
        <end position="1014"/>
    </location>
</feature>
<dbReference type="GO" id="GO:0003677">
    <property type="term" value="F:DNA binding"/>
    <property type="evidence" value="ECO:0007669"/>
    <property type="project" value="InterPro"/>
</dbReference>
<feature type="region of interest" description="Disordered" evidence="10">
    <location>
        <begin position="550"/>
        <end position="596"/>
    </location>
</feature>
<dbReference type="InterPro" id="IPR026905">
    <property type="entry name" value="ASX-like_PHD"/>
</dbReference>
<dbReference type="InterPro" id="IPR007759">
    <property type="entry name" value="Asxl_HARE-HTH"/>
</dbReference>
<dbReference type="Ensembl" id="ENSLLET00000029455.1">
    <property type="protein sequence ID" value="ENSLLEP00000028347.1"/>
    <property type="gene ID" value="ENSLLEG00000018012.1"/>
</dbReference>
<feature type="region of interest" description="Disordered" evidence="10">
    <location>
        <begin position="354"/>
        <end position="509"/>
    </location>
</feature>
<comment type="subcellular location">
    <subcellularLocation>
        <location evidence="1">Nucleus</location>
    </subcellularLocation>
</comment>
<protein>
    <submittedName>
        <fullName evidence="13">ASXL transcriptional regulator 1</fullName>
    </submittedName>
</protein>
<keyword evidence="5" id="KW-0863">Zinc-finger</keyword>
<evidence type="ECO:0000256" key="5">
    <source>
        <dbReference type="ARBA" id="ARBA00022771"/>
    </source>
</evidence>
<dbReference type="GO" id="GO:0035517">
    <property type="term" value="C:PR-DUB complex"/>
    <property type="evidence" value="ECO:0007669"/>
    <property type="project" value="TreeGrafter"/>
</dbReference>
<evidence type="ECO:0000256" key="8">
    <source>
        <dbReference type="ARBA" id="ARBA00023163"/>
    </source>
</evidence>
<feature type="compositionally biased region" description="Basic residues" evidence="10">
    <location>
        <begin position="572"/>
        <end position="593"/>
    </location>
</feature>
<sequence length="1155" mass="127899">MRDKQKRRRERTWAEAARMVLENYSDAPMTPKQILNVIEAEGLKETSGSSPLACLNTMLHSNSRTREALFYKLPGRISLFTMKKNATQWSRVVSVPEDGDTEDTADEEGSQWTESSSVTPAIEPSCHASCSGEFPGRETRSLVQINKQKRRSGVLLPRVVLTPLKVNGAHLPSTSGSSASRVEGKSTASRTIGPNLNLHRRAAMSRDNPHHLRGIRSTPPGQMKKNKAEEIDFETPKSILVNTNLRALINIRTFNALPHSLQQQLLLLLPDVDRQVTPEGPMRMSGSALNNEFFAHACQRWRERLAEGEFTPEAQLRMKQEMDKEKKVEDWKETFFEDFYGQKFGLSLDPLSDSDDKCVTPVSKSPLRGGQKKNADAAPKRSIPTARIRTRSVFRKEKEGHGDPPKLAEMKGNISPVPDSAEPEIPILEAHIPPKDEGNLPSTSDRVPELHPETSEHKRKNVESENASPSLEKKPRMEQRQSFRTTIQSVHPEKPQPTKEEPKVPPIRIQLSRIKPPWVDKSLPGYQICPRIISNPDPIGCWTNPCTPADCQTSGPQSSTSRGGGPGGGGSSRKRRTWSRNLKARTSSKRRQSRQYPNCCRTQLLSSSSLKRSRQKPPVPAVRIRWTLGVESTPFEAEGHGVTRDVSCKSIMEAAFNDAKDRCSAEEDVVSGTVCEGEQGYKAVDNVEPQSPKTVLEESMGLQPEARACCNKEKNAQLGVRYTDDMAPSESTDAEQVNQSSVESFVLGDVSNTFQNKYKPVVTKVHARSEPSECKGLMSAAEALQNGLPESKPFQSSANLQSSWTSTPGPLVELHKDTMELSVNRENEPFNCRSDSSMTPDLQKTRRNEAQLYVTTWPFSSLENSAHQKYGETPTSISNYVEAPTGEQTAKCETVQGGGSSFSTESFSAETLKKQPLCDHSDCPMGNLSGQDPVPRCDAGFSSDPIHDDMLFGSGDPLDRFQLKSGYVESRSPPADMFDVKQSLKDLAAPGSESEPTYEMFSSGKRHSKPYRKPKPLYNKASFARDSLGVPLIIALPYPSERGPDGQLQFERSPRSLHKNTKRSLWGKLFKGPQDFASYFLSTDVKPPKLANKYAVGGSAYLSMRVIVNHNGVEKISLRCSCSLKAMRTCKGCGAFCHNDCIGPAKLCVLCLVIR</sequence>
<organism evidence="13 14">
    <name type="scientific">Leptobrachium leishanense</name>
    <name type="common">Leishan spiny toad</name>
    <dbReference type="NCBI Taxonomy" id="445787"/>
    <lineage>
        <taxon>Eukaryota</taxon>
        <taxon>Metazoa</taxon>
        <taxon>Chordata</taxon>
        <taxon>Craniata</taxon>
        <taxon>Vertebrata</taxon>
        <taxon>Euteleostomi</taxon>
        <taxon>Amphibia</taxon>
        <taxon>Batrachia</taxon>
        <taxon>Anura</taxon>
        <taxon>Pelobatoidea</taxon>
        <taxon>Megophryidae</taxon>
        <taxon>Leptobrachium</taxon>
    </lineage>
</organism>
<dbReference type="PANTHER" id="PTHR13578:SF19">
    <property type="entry name" value="POLYCOMB GROUP PROTEIN ASXL1"/>
    <property type="match status" value="1"/>
</dbReference>
<dbReference type="PROSITE" id="PS51913">
    <property type="entry name" value="HTH_HARE"/>
    <property type="match status" value="1"/>
</dbReference>